<feature type="transmembrane region" description="Helical" evidence="5">
    <location>
        <begin position="1878"/>
        <end position="1896"/>
    </location>
</feature>
<evidence type="ECO:0000259" key="6">
    <source>
        <dbReference type="PROSITE" id="PS50075"/>
    </source>
</evidence>
<dbReference type="InterPro" id="IPR010071">
    <property type="entry name" value="AA_adenyl_dom"/>
</dbReference>
<dbReference type="Pfam" id="PF01636">
    <property type="entry name" value="APH"/>
    <property type="match status" value="1"/>
</dbReference>
<dbReference type="InterPro" id="IPR023213">
    <property type="entry name" value="CAT-like_dom_sf"/>
</dbReference>
<feature type="transmembrane region" description="Helical" evidence="5">
    <location>
        <begin position="1705"/>
        <end position="1724"/>
    </location>
</feature>
<dbReference type="InterPro" id="IPR009081">
    <property type="entry name" value="PP-bd_ACP"/>
</dbReference>
<dbReference type="InterPro" id="IPR036259">
    <property type="entry name" value="MFS_trans_sf"/>
</dbReference>
<dbReference type="Gene3D" id="3.90.1200.10">
    <property type="match status" value="1"/>
</dbReference>
<keyword evidence="2" id="KW-0596">Phosphopantetheine</keyword>
<dbReference type="InterPro" id="IPR001242">
    <property type="entry name" value="Condensation_dom"/>
</dbReference>
<feature type="region of interest" description="Disordered" evidence="4">
    <location>
        <begin position="1027"/>
        <end position="1050"/>
    </location>
</feature>
<dbReference type="InterPro" id="IPR045851">
    <property type="entry name" value="AMP-bd_C_sf"/>
</dbReference>
<dbReference type="SMART" id="SM00823">
    <property type="entry name" value="PKS_PP"/>
    <property type="match status" value="1"/>
</dbReference>
<dbReference type="SUPFAM" id="SSF53474">
    <property type="entry name" value="alpha/beta-Hydrolases"/>
    <property type="match status" value="1"/>
</dbReference>
<proteinExistence type="predicted"/>
<keyword evidence="5" id="KW-0472">Membrane</keyword>
<dbReference type="InterPro" id="IPR006162">
    <property type="entry name" value="Ppantetheine_attach_site"/>
</dbReference>
<organism evidence="7 8">
    <name type="scientific">Streptosporangium longisporum</name>
    <dbReference type="NCBI Taxonomy" id="46187"/>
    <lineage>
        <taxon>Bacteria</taxon>
        <taxon>Bacillati</taxon>
        <taxon>Actinomycetota</taxon>
        <taxon>Actinomycetes</taxon>
        <taxon>Streptosporangiales</taxon>
        <taxon>Streptosporangiaceae</taxon>
        <taxon>Streptosporangium</taxon>
    </lineage>
</organism>
<dbReference type="InterPro" id="IPR000873">
    <property type="entry name" value="AMP-dep_synth/lig_dom"/>
</dbReference>
<dbReference type="Pfam" id="PF00501">
    <property type="entry name" value="AMP-binding"/>
    <property type="match status" value="1"/>
</dbReference>
<comment type="caution">
    <text evidence="7">The sequence shown here is derived from an EMBL/GenBank/DDBJ whole genome shotgun (WGS) entry which is preliminary data.</text>
</comment>
<feature type="transmembrane region" description="Helical" evidence="5">
    <location>
        <begin position="1586"/>
        <end position="1607"/>
    </location>
</feature>
<accession>A0ABP6L6R2</accession>
<dbReference type="InterPro" id="IPR001031">
    <property type="entry name" value="Thioesterase"/>
</dbReference>
<feature type="region of interest" description="Disordered" evidence="4">
    <location>
        <begin position="1414"/>
        <end position="1487"/>
    </location>
</feature>
<dbReference type="CDD" id="cd06173">
    <property type="entry name" value="MFS_MefA_like"/>
    <property type="match status" value="1"/>
</dbReference>
<dbReference type="Pfam" id="PF00668">
    <property type="entry name" value="Condensation"/>
    <property type="match status" value="2"/>
</dbReference>
<feature type="transmembrane region" description="Helical" evidence="5">
    <location>
        <begin position="1832"/>
        <end position="1849"/>
    </location>
</feature>
<dbReference type="Pfam" id="PF07690">
    <property type="entry name" value="MFS_1"/>
    <property type="match status" value="1"/>
</dbReference>
<dbReference type="InterPro" id="IPR020845">
    <property type="entry name" value="AMP-binding_CS"/>
</dbReference>
<dbReference type="Gene3D" id="3.30.200.150">
    <property type="match status" value="1"/>
</dbReference>
<dbReference type="SUPFAM" id="SSF56801">
    <property type="entry name" value="Acetyl-CoA synthetase-like"/>
    <property type="match status" value="1"/>
</dbReference>
<dbReference type="Pfam" id="PF00550">
    <property type="entry name" value="PP-binding"/>
    <property type="match status" value="1"/>
</dbReference>
<dbReference type="SUPFAM" id="SSF52777">
    <property type="entry name" value="CoA-dependent acyltransferases"/>
    <property type="match status" value="3"/>
</dbReference>
<feature type="transmembrane region" description="Helical" evidence="5">
    <location>
        <begin position="1619"/>
        <end position="1643"/>
    </location>
</feature>
<dbReference type="CDD" id="cd19531">
    <property type="entry name" value="LCL_NRPS-like"/>
    <property type="match status" value="1"/>
</dbReference>
<evidence type="ECO:0000256" key="3">
    <source>
        <dbReference type="ARBA" id="ARBA00022553"/>
    </source>
</evidence>
<dbReference type="SUPFAM" id="SSF56112">
    <property type="entry name" value="Protein kinase-like (PK-like)"/>
    <property type="match status" value="1"/>
</dbReference>
<dbReference type="InterPro" id="IPR020802">
    <property type="entry name" value="TesA-like"/>
</dbReference>
<dbReference type="InterPro" id="IPR011701">
    <property type="entry name" value="MFS"/>
</dbReference>
<sequence>MRRRAPDPAFTIPRREPGREAPLSFGQERLWFMDRFAPGTAAYTIPMTLRLRGRLDVAALERAVAKVVARHESLRTLFPSDEDGRPSAVVQERVEIPLERARAADVTTALRLVSDAAATPFDLARGPLLRVLLVRVGEDGPGNAGSTDGAADIKDAGDTDGAVDAGDAGDTDGAEEHVLLVALHHICGDGWSADILAEELGACYAGTEPDGPALQYGDYALWQRERPASEASLSYWRSRLTGVAPLELPLDGRRRGEQTFAGASKGFSLSAGLTERLTRLARESDATLYMVLLAAYQVLLGRYARQEDFAVGSPVGGRPRKELESVIGMFVNVLAMRADLSGDPTFAQLLARVRRTTVEAYEHQELPFEQLVGELGVERDVSRSPVFQTVFALQSYGSRKGTRWPGLEVEPFEFEARATRFDLELFLTEQPGGMGGLFVYNRDLFDAATVEGMVTQLVTLLEAAVATPGARISELELLSAGERERVLACAAGPGEPYRDGATLGGMFEAQVARTPGAVAVEFEGERLTYAELETRANRLAHRLRELGVRRGSLVAVCAERSVELVVALLGVVKAGGAYVPLDPDYPPERLAFMLADADVPVLLAQRAVLETLPGLRDGTGPENGTDGAGTGVGAGRVVTVVLDDPLDGPGTPVEPSATPSDAAYMIYTSGSTGRPKGVPNTHAGIRNRLGWMQEVYRLTGDDVVLQKTPAGFDVSVWEFFWPLVTGARLVLARPGGHRDAAYLRDLIVHRGVTTTHFVPSMLAAFLEEEGVEACGSSLRRVVCSGEELAPHVAARFFDRLPGAELYNLYGPTEAAIDVSLWRCRPGEDRIPIGHPVQNTSLYVLDGHLRPVPFGVPGELHIGGVQVAMGYHARPGLTAERFVPDPFGEAGARLYRTGDLARFRRDGAVEFLGRIDHQVKIRGQRIEPGEIEAALRELPGVREAVVTVREDGAPGDRRLVAYVVPEGGAAEAGNGTGNGTANGAASGAGAATDGAELRRALKLTLPEHMVPSAFVVLDALPLSPNGKLDRGALPAPGRPAEPAGAGAEPRTPVERAIADIWRELLGVESVGADGDFFELGGHSLVAIQAVARMRKALPVTGGRAVGVMDLFKHPTVRELAALVERPAGPSGPRSLLYELTAPGPRLMTYVCVPYGGGSPLIFQPLADALPDGCALHALAFPGHDPGLPDEETRPFEEVADLCVEEILSQVEGPLALYGHCGIGGALVVEVARRLEARGRALEAVYIGAIFPFARPRGRIAGPLARLTRYDRLRGDRVYENRMKSMGTDISGLDDEQIRFMVRNQRRDTLIAEEIFTKALAEQVERLRAPVVSVVGEQDPTTDYYMERYREWHFLSDTAALVILDEAGHYFLKYRAAELSEILTNTHIAIGYEAAHTLDRASRGPGAGWWVEEVSVRSPETETPQAEPSPETEPGRADPAPPPPMPATGTAVPVRPSPVTTTAPARTARSAPARTTPARTAPAATAGKAPPPSLRRFLIVAAFQLVSMVGTAITDFAIPVWIYLTTGSLVDFALFVALSIMPGVLIAPLAGAVVDRSSRRAMMILGNCMAGGTQLVLGALFWTGALEIWHIYPLTACLSIALIFQRLGFTTALPQLVPKEYMGHAAGVVQMVIGTAQFAAPLLAVALLSSIGLGGILVIDVASFALVLGALLLIRFPDTMAHSPREPLSKEIAQGLRMSIGNRHLRAAMIYFATLNVMLAALLLSITPLVLSFSTLTVAGQISFVGGLGGALGGLVIALWGGPRRRRMRGVLLATLALSVFAVITGLHPSPLVVGIGAFGLWGCLSIVNGTFLTIIHTKVPQRFHGRVQSLNQMVSWSTLPIGMAVVAPMGERLLNPLLMPEGALAATVGSVIGVGPGRGVALMYILLGVGIAVHVLISMRTRVLSTFDDEMPDAQPDDLVGAQILRERAGNRVSVSWTAPAFAKAITMPLPPERARALLRVPFPDVEVRRVTLRTGGEISAVYEVGCADRDLIVKIYPNVLAARLHKEVRVYELLRGSGARCPEVVHWDDSRRELPHPYSVMTKVAGRPLSEVSAGLSAEEIAPLYREMGRTLRAIHGVRVEGFGPMEGPQEPSNDAYLGARLETLLAQFVDFGGDPALHAELTGRIERDRHLLARCTVPVLCHNDFHERNVMVETRDGALRMTGVIDMENALGGDPLMDLARTEYFAVRGDAERRRHLLEGYGDLPDDQAERLAFYLLCHALEQWHWLATLGETAALPAITEQLRECLKERV</sequence>
<dbReference type="Pfam" id="PF13193">
    <property type="entry name" value="AMP-binding_C"/>
    <property type="match status" value="1"/>
</dbReference>
<keyword evidence="5" id="KW-0812">Transmembrane</keyword>
<dbReference type="PROSITE" id="PS50075">
    <property type="entry name" value="CARRIER"/>
    <property type="match status" value="1"/>
</dbReference>
<dbReference type="Gene3D" id="3.30.559.30">
    <property type="entry name" value="Nonribosomal peptide synthetase, condensation domain"/>
    <property type="match status" value="1"/>
</dbReference>
<dbReference type="Gene3D" id="3.40.50.980">
    <property type="match status" value="2"/>
</dbReference>
<evidence type="ECO:0000256" key="1">
    <source>
        <dbReference type="ARBA" id="ARBA00001957"/>
    </source>
</evidence>
<protein>
    <recommendedName>
        <fullName evidence="6">Carrier domain-containing protein</fullName>
    </recommendedName>
</protein>
<dbReference type="InterPro" id="IPR029058">
    <property type="entry name" value="AB_hydrolase_fold"/>
</dbReference>
<dbReference type="SUPFAM" id="SSF103473">
    <property type="entry name" value="MFS general substrate transporter"/>
    <property type="match status" value="1"/>
</dbReference>
<dbReference type="PROSITE" id="PS00012">
    <property type="entry name" value="PHOSPHOPANTETHEINE"/>
    <property type="match status" value="1"/>
</dbReference>
<evidence type="ECO:0000256" key="4">
    <source>
        <dbReference type="SAM" id="MobiDB-lite"/>
    </source>
</evidence>
<feature type="transmembrane region" description="Helical" evidence="5">
    <location>
        <begin position="1736"/>
        <end position="1757"/>
    </location>
</feature>
<feature type="domain" description="Carrier" evidence="6">
    <location>
        <begin position="1047"/>
        <end position="1126"/>
    </location>
</feature>
<dbReference type="PROSITE" id="PS00455">
    <property type="entry name" value="AMP_BINDING"/>
    <property type="match status" value="1"/>
</dbReference>
<comment type="cofactor">
    <cofactor evidence="1">
        <name>pantetheine 4'-phosphate</name>
        <dbReference type="ChEBI" id="CHEBI:47942"/>
    </cofactor>
</comment>
<feature type="transmembrane region" description="Helical" evidence="5">
    <location>
        <begin position="1528"/>
        <end position="1552"/>
    </location>
</feature>
<feature type="compositionally biased region" description="Low complexity" evidence="4">
    <location>
        <begin position="1445"/>
        <end position="1486"/>
    </location>
</feature>
<evidence type="ECO:0000313" key="7">
    <source>
        <dbReference type="EMBL" id="GAA3033116.1"/>
    </source>
</evidence>
<dbReference type="Gene3D" id="3.30.559.10">
    <property type="entry name" value="Chloramphenicol acetyltransferase-like domain"/>
    <property type="match status" value="1"/>
</dbReference>
<keyword evidence="8" id="KW-1185">Reference proteome</keyword>
<keyword evidence="3" id="KW-0597">Phosphoprotein</keyword>
<name>A0ABP6L6R2_9ACTN</name>
<feature type="region of interest" description="Disordered" evidence="4">
    <location>
        <begin position="968"/>
        <end position="988"/>
    </location>
</feature>
<dbReference type="Gene3D" id="2.30.38.10">
    <property type="entry name" value="Luciferase, Domain 3"/>
    <property type="match status" value="1"/>
</dbReference>
<dbReference type="Gene3D" id="3.30.300.30">
    <property type="match status" value="1"/>
</dbReference>
<reference evidence="8" key="1">
    <citation type="journal article" date="2019" name="Int. J. Syst. Evol. Microbiol.">
        <title>The Global Catalogue of Microorganisms (GCM) 10K type strain sequencing project: providing services to taxonomists for standard genome sequencing and annotation.</title>
        <authorList>
            <consortium name="The Broad Institute Genomics Platform"/>
            <consortium name="The Broad Institute Genome Sequencing Center for Infectious Disease"/>
            <person name="Wu L."/>
            <person name="Ma J."/>
        </authorList>
    </citation>
    <scope>NUCLEOTIDE SEQUENCE [LARGE SCALE GENOMIC DNA]</scope>
    <source>
        <strain evidence="8">JCM 3106</strain>
    </source>
</reference>
<dbReference type="InterPro" id="IPR025110">
    <property type="entry name" value="AMP-bd_C"/>
</dbReference>
<dbReference type="InterPro" id="IPR002575">
    <property type="entry name" value="Aminoglycoside_PTrfase"/>
</dbReference>
<keyword evidence="5" id="KW-1133">Transmembrane helix</keyword>
<evidence type="ECO:0000256" key="5">
    <source>
        <dbReference type="SAM" id="Phobius"/>
    </source>
</evidence>
<feature type="transmembrane region" description="Helical" evidence="5">
    <location>
        <begin position="1791"/>
        <end position="1811"/>
    </location>
</feature>
<feature type="transmembrane region" description="Helical" evidence="5">
    <location>
        <begin position="1495"/>
        <end position="1522"/>
    </location>
</feature>
<dbReference type="Gene3D" id="3.40.50.1820">
    <property type="entry name" value="alpha/beta hydrolase"/>
    <property type="match status" value="1"/>
</dbReference>
<feature type="compositionally biased region" description="Low complexity" evidence="4">
    <location>
        <begin position="1030"/>
        <end position="1049"/>
    </location>
</feature>
<feature type="transmembrane region" description="Helical" evidence="5">
    <location>
        <begin position="1649"/>
        <end position="1672"/>
    </location>
</feature>
<dbReference type="NCBIfam" id="TIGR01733">
    <property type="entry name" value="AA-adenyl-dom"/>
    <property type="match status" value="1"/>
</dbReference>
<dbReference type="PANTHER" id="PTHR45527">
    <property type="entry name" value="NONRIBOSOMAL PEPTIDE SYNTHETASE"/>
    <property type="match status" value="1"/>
</dbReference>
<dbReference type="EMBL" id="BAAAWD010000019">
    <property type="protein sequence ID" value="GAA3033116.1"/>
    <property type="molecule type" value="Genomic_DNA"/>
</dbReference>
<dbReference type="Gene3D" id="1.10.1200.10">
    <property type="entry name" value="ACP-like"/>
    <property type="match status" value="1"/>
</dbReference>
<feature type="region of interest" description="Disordered" evidence="4">
    <location>
        <begin position="1"/>
        <end position="20"/>
    </location>
</feature>
<feature type="transmembrane region" description="Helical" evidence="5">
    <location>
        <begin position="1769"/>
        <end position="1785"/>
    </location>
</feature>
<dbReference type="CDD" id="cd17646">
    <property type="entry name" value="A_NRPS_AB3403-like"/>
    <property type="match status" value="1"/>
</dbReference>
<dbReference type="InterPro" id="IPR020806">
    <property type="entry name" value="PKS_PP-bd"/>
</dbReference>
<dbReference type="InterPro" id="IPR011009">
    <property type="entry name" value="Kinase-like_dom_sf"/>
</dbReference>
<evidence type="ECO:0000256" key="2">
    <source>
        <dbReference type="ARBA" id="ARBA00022450"/>
    </source>
</evidence>
<dbReference type="SMART" id="SM00824">
    <property type="entry name" value="PKS_TE"/>
    <property type="match status" value="1"/>
</dbReference>
<dbReference type="Pfam" id="PF00975">
    <property type="entry name" value="Thioesterase"/>
    <property type="match status" value="1"/>
</dbReference>
<dbReference type="InterPro" id="IPR036736">
    <property type="entry name" value="ACP-like_sf"/>
</dbReference>
<evidence type="ECO:0000313" key="8">
    <source>
        <dbReference type="Proteomes" id="UP001499930"/>
    </source>
</evidence>
<dbReference type="Proteomes" id="UP001499930">
    <property type="component" value="Unassembled WGS sequence"/>
</dbReference>
<gene>
    <name evidence="7" type="ORF">GCM10017559_70560</name>
</gene>
<dbReference type="Gene3D" id="1.20.1250.20">
    <property type="entry name" value="MFS general substrate transporter like domains"/>
    <property type="match status" value="1"/>
</dbReference>
<dbReference type="PANTHER" id="PTHR45527:SF1">
    <property type="entry name" value="FATTY ACID SYNTHASE"/>
    <property type="match status" value="1"/>
</dbReference>